<keyword evidence="5" id="KW-1185">Reference proteome</keyword>
<keyword evidence="2" id="KW-0472">Membrane</keyword>
<evidence type="ECO:0000313" key="4">
    <source>
        <dbReference type="EMBL" id="KAF2034175.1"/>
    </source>
</evidence>
<evidence type="ECO:0000259" key="3">
    <source>
        <dbReference type="Pfam" id="PF20684"/>
    </source>
</evidence>
<organism evidence="4 5">
    <name type="scientific">Setomelanomma holmii</name>
    <dbReference type="NCBI Taxonomy" id="210430"/>
    <lineage>
        <taxon>Eukaryota</taxon>
        <taxon>Fungi</taxon>
        <taxon>Dikarya</taxon>
        <taxon>Ascomycota</taxon>
        <taxon>Pezizomycotina</taxon>
        <taxon>Dothideomycetes</taxon>
        <taxon>Pleosporomycetidae</taxon>
        <taxon>Pleosporales</taxon>
        <taxon>Pleosporineae</taxon>
        <taxon>Phaeosphaeriaceae</taxon>
        <taxon>Setomelanomma</taxon>
    </lineage>
</organism>
<feature type="region of interest" description="Disordered" evidence="1">
    <location>
        <begin position="285"/>
        <end position="340"/>
    </location>
</feature>
<feature type="domain" description="Rhodopsin" evidence="3">
    <location>
        <begin position="32"/>
        <end position="267"/>
    </location>
</feature>
<feature type="transmembrane region" description="Helical" evidence="2">
    <location>
        <begin position="15"/>
        <end position="37"/>
    </location>
</feature>
<dbReference type="PANTHER" id="PTHR39614">
    <property type="entry name" value="INTEGRAL MEMBRANE PROTEIN"/>
    <property type="match status" value="1"/>
</dbReference>
<feature type="non-terminal residue" evidence="4">
    <location>
        <position position="340"/>
    </location>
</feature>
<dbReference type="AlphaFoldDB" id="A0A9P4HIG9"/>
<evidence type="ECO:0000313" key="5">
    <source>
        <dbReference type="Proteomes" id="UP000799777"/>
    </source>
</evidence>
<feature type="transmembrane region" description="Helical" evidence="2">
    <location>
        <begin position="49"/>
        <end position="71"/>
    </location>
</feature>
<feature type="transmembrane region" description="Helical" evidence="2">
    <location>
        <begin position="166"/>
        <end position="193"/>
    </location>
</feature>
<reference evidence="4" key="1">
    <citation type="journal article" date="2020" name="Stud. Mycol.">
        <title>101 Dothideomycetes genomes: a test case for predicting lifestyles and emergence of pathogens.</title>
        <authorList>
            <person name="Haridas S."/>
            <person name="Albert R."/>
            <person name="Binder M."/>
            <person name="Bloem J."/>
            <person name="Labutti K."/>
            <person name="Salamov A."/>
            <person name="Andreopoulos B."/>
            <person name="Baker S."/>
            <person name="Barry K."/>
            <person name="Bills G."/>
            <person name="Bluhm B."/>
            <person name="Cannon C."/>
            <person name="Castanera R."/>
            <person name="Culley D."/>
            <person name="Daum C."/>
            <person name="Ezra D."/>
            <person name="Gonzalez J."/>
            <person name="Henrissat B."/>
            <person name="Kuo A."/>
            <person name="Liang C."/>
            <person name="Lipzen A."/>
            <person name="Lutzoni F."/>
            <person name="Magnuson J."/>
            <person name="Mondo S."/>
            <person name="Nolan M."/>
            <person name="Ohm R."/>
            <person name="Pangilinan J."/>
            <person name="Park H.-J."/>
            <person name="Ramirez L."/>
            <person name="Alfaro M."/>
            <person name="Sun H."/>
            <person name="Tritt A."/>
            <person name="Yoshinaga Y."/>
            <person name="Zwiers L.-H."/>
            <person name="Turgeon B."/>
            <person name="Goodwin S."/>
            <person name="Spatafora J."/>
            <person name="Crous P."/>
            <person name="Grigoriev I."/>
        </authorList>
    </citation>
    <scope>NUCLEOTIDE SEQUENCE</scope>
    <source>
        <strain evidence="4">CBS 110217</strain>
    </source>
</reference>
<keyword evidence="2" id="KW-0812">Transmembrane</keyword>
<dbReference type="OrthoDB" id="3897607at2759"/>
<feature type="transmembrane region" description="Helical" evidence="2">
    <location>
        <begin position="91"/>
        <end position="112"/>
    </location>
</feature>
<dbReference type="Proteomes" id="UP000799777">
    <property type="component" value="Unassembled WGS sequence"/>
</dbReference>
<feature type="compositionally biased region" description="Basic and acidic residues" evidence="1">
    <location>
        <begin position="291"/>
        <end position="300"/>
    </location>
</feature>
<accession>A0A9P4HIG9</accession>
<feature type="transmembrane region" description="Helical" evidence="2">
    <location>
        <begin position="124"/>
        <end position="146"/>
    </location>
</feature>
<name>A0A9P4HIG9_9PLEO</name>
<dbReference type="InterPro" id="IPR049326">
    <property type="entry name" value="Rhodopsin_dom_fungi"/>
</dbReference>
<evidence type="ECO:0000256" key="1">
    <source>
        <dbReference type="SAM" id="MobiDB-lite"/>
    </source>
</evidence>
<dbReference type="Pfam" id="PF20684">
    <property type="entry name" value="Fung_rhodopsin"/>
    <property type="match status" value="1"/>
</dbReference>
<comment type="caution">
    <text evidence="4">The sequence shown here is derived from an EMBL/GenBank/DDBJ whole genome shotgun (WGS) entry which is preliminary data.</text>
</comment>
<evidence type="ECO:0000256" key="2">
    <source>
        <dbReference type="SAM" id="Phobius"/>
    </source>
</evidence>
<protein>
    <recommendedName>
        <fullName evidence="3">Rhodopsin domain-containing protein</fullName>
    </recommendedName>
</protein>
<keyword evidence="2" id="KW-1133">Transmembrane helix</keyword>
<feature type="transmembrane region" description="Helical" evidence="2">
    <location>
        <begin position="205"/>
        <end position="223"/>
    </location>
</feature>
<feature type="non-terminal residue" evidence="4">
    <location>
        <position position="1"/>
    </location>
</feature>
<gene>
    <name evidence="4" type="ORF">EK21DRAFT_41251</name>
</gene>
<dbReference type="PANTHER" id="PTHR39614:SF2">
    <property type="entry name" value="INTEGRAL MEMBRANE PROTEIN"/>
    <property type="match status" value="1"/>
</dbReference>
<feature type="compositionally biased region" description="Basic and acidic residues" evidence="1">
    <location>
        <begin position="323"/>
        <end position="334"/>
    </location>
</feature>
<proteinExistence type="predicted"/>
<sequence length="340" mass="37175">GHRWATVTADDRSGILYIVTFLSFTYSSITFITRCFIKWRVFGADDAAALVAQIASLVQFSLLLLSLSAGLAKNFELLSKDEYARMASLQFGNQIALYIALGLSKAATILLIQRLFTNDMRKAWVVCNVVIGTVLVWTVLAALLVSSGCSPESLAPQQPSQTCPSIVVRYTLVVVSDAVTDIMLVVVPSYLCWQLQMSLTLKLQVAAVFAFRLPLIALAGLFLKTWERSLTVDNPGTHRTPAIIYQQAQLCVSLIAATIPCLKSFIKSFDTGSGVKAAFGSSYEYSSTDRAGSHARREGESYQLSSLTKSKDDTSRSTTRARLKAEDGEIRLDPRPFTSA</sequence>
<dbReference type="EMBL" id="ML978162">
    <property type="protein sequence ID" value="KAF2034175.1"/>
    <property type="molecule type" value="Genomic_DNA"/>
</dbReference>